<dbReference type="PANTHER" id="PTHR36456:SF1">
    <property type="entry name" value="UPF0232 PROTEIN SCO3875"/>
    <property type="match status" value="1"/>
</dbReference>
<evidence type="ECO:0000313" key="5">
    <source>
        <dbReference type="Proteomes" id="UP000276232"/>
    </source>
</evidence>
<dbReference type="InterPro" id="IPR007922">
    <property type="entry name" value="DciA-like"/>
</dbReference>
<dbReference type="InParanoid" id="A0A3N1GWT4"/>
<reference evidence="4 5" key="1">
    <citation type="journal article" date="2015" name="Stand. Genomic Sci.">
        <title>Genomic Encyclopedia of Bacterial and Archaeal Type Strains, Phase III: the genomes of soil and plant-associated and newly described type strains.</title>
        <authorList>
            <person name="Whitman W.B."/>
            <person name="Woyke T."/>
            <person name="Klenk H.P."/>
            <person name="Zhou Y."/>
            <person name="Lilburn T.G."/>
            <person name="Beck B.J."/>
            <person name="De Vos P."/>
            <person name="Vandamme P."/>
            <person name="Eisen J.A."/>
            <person name="Garrity G."/>
            <person name="Hugenholtz P."/>
            <person name="Kyrpides N.C."/>
        </authorList>
    </citation>
    <scope>NUCLEOTIDE SEQUENCE [LARGE SCALE GENOMIC DNA]</scope>
    <source>
        <strain evidence="4 5">CECT 7306</strain>
    </source>
</reference>
<keyword evidence="5" id="KW-1185">Reference proteome</keyword>
<dbReference type="RefSeq" id="WP_123380590.1">
    <property type="nucleotide sequence ID" value="NZ_RJKN01000006.1"/>
</dbReference>
<dbReference type="PANTHER" id="PTHR36456">
    <property type="entry name" value="UPF0232 PROTEIN SCO3875"/>
    <property type="match status" value="1"/>
</dbReference>
<feature type="compositionally biased region" description="Acidic residues" evidence="3">
    <location>
        <begin position="1"/>
        <end position="16"/>
    </location>
</feature>
<dbReference type="HAMAP" id="MF_00630">
    <property type="entry name" value="UPF0232"/>
    <property type="match status" value="1"/>
</dbReference>
<evidence type="ECO:0000313" key="4">
    <source>
        <dbReference type="EMBL" id="ROP34707.1"/>
    </source>
</evidence>
<feature type="compositionally biased region" description="Basic and acidic residues" evidence="3">
    <location>
        <begin position="89"/>
        <end position="98"/>
    </location>
</feature>
<dbReference type="AlphaFoldDB" id="A0A3N1GWT4"/>
<dbReference type="Proteomes" id="UP000276232">
    <property type="component" value="Unassembled WGS sequence"/>
</dbReference>
<organism evidence="4 5">
    <name type="scientific">Pseudokineococcus lusitanus</name>
    <dbReference type="NCBI Taxonomy" id="763993"/>
    <lineage>
        <taxon>Bacteria</taxon>
        <taxon>Bacillati</taxon>
        <taxon>Actinomycetota</taxon>
        <taxon>Actinomycetes</taxon>
        <taxon>Kineosporiales</taxon>
        <taxon>Kineosporiaceae</taxon>
        <taxon>Pseudokineococcus</taxon>
    </lineage>
</organism>
<name>A0A3N1GWT4_9ACTN</name>
<accession>A0A3N1GWT4</accession>
<evidence type="ECO:0000256" key="1">
    <source>
        <dbReference type="ARBA" id="ARBA00006200"/>
    </source>
</evidence>
<comment type="similarity">
    <text evidence="1 2">Belongs to the UPF0232 family.</text>
</comment>
<gene>
    <name evidence="4" type="ORF">EDC03_2528</name>
</gene>
<feature type="region of interest" description="Disordered" evidence="3">
    <location>
        <begin position="183"/>
        <end position="208"/>
    </location>
</feature>
<sequence>MAAEADGPDDPADDPADDRAPTPAAGPAGAEVSEEVSAEAVRAALGRARAAARARGDVRGAPGTGRSGAAARREARRRGGPAMSGAGPDARDPQTARTSVDRLVGEMGWSAPVAVGGVVGRWEQVVGPEVAAHATPERFADGVLLVRADSTAWAAQLRLLEPVIARRLDEELGAGVVTRLQVKGPGAPSWGRGPRRAAGGRGPRDTYG</sequence>
<dbReference type="EMBL" id="RJKN01000006">
    <property type="protein sequence ID" value="ROP34707.1"/>
    <property type="molecule type" value="Genomic_DNA"/>
</dbReference>
<dbReference type="InterPro" id="IPR023007">
    <property type="entry name" value="UPF0232_actinobac"/>
</dbReference>
<feature type="compositionally biased region" description="Low complexity" evidence="3">
    <location>
        <begin position="21"/>
        <end position="31"/>
    </location>
</feature>
<evidence type="ECO:0000256" key="3">
    <source>
        <dbReference type="SAM" id="MobiDB-lite"/>
    </source>
</evidence>
<feature type="compositionally biased region" description="Low complexity" evidence="3">
    <location>
        <begin position="38"/>
        <end position="53"/>
    </location>
</feature>
<feature type="region of interest" description="Disordered" evidence="3">
    <location>
        <begin position="1"/>
        <end position="98"/>
    </location>
</feature>
<dbReference type="Pfam" id="PF05258">
    <property type="entry name" value="DciA"/>
    <property type="match status" value="1"/>
</dbReference>
<evidence type="ECO:0000256" key="2">
    <source>
        <dbReference type="HAMAP-Rule" id="MF_00630"/>
    </source>
</evidence>
<proteinExistence type="inferred from homology"/>
<comment type="caution">
    <text evidence="4">The sequence shown here is derived from an EMBL/GenBank/DDBJ whole genome shotgun (WGS) entry which is preliminary data.</text>
</comment>
<protein>
    <recommendedName>
        <fullName evidence="2">UPF0232 protein EDC03_2528</fullName>
    </recommendedName>
</protein>
<dbReference type="OrthoDB" id="5516926at2"/>